<dbReference type="UniPathway" id="UPA00973"/>
<dbReference type="HAMAP" id="MF_00523">
    <property type="entry name" value="LpxD"/>
    <property type="match status" value="1"/>
</dbReference>
<dbReference type="GO" id="GO:0016410">
    <property type="term" value="F:N-acyltransferase activity"/>
    <property type="evidence" value="ECO:0007669"/>
    <property type="project" value="InterPro"/>
</dbReference>
<dbReference type="GO" id="GO:0103118">
    <property type="term" value="F:UDP-3-O-[(3R)-3-hydroxyacyl]-glucosamine N-acyltransferase activity"/>
    <property type="evidence" value="ECO:0007669"/>
    <property type="project" value="UniProtKB-EC"/>
</dbReference>
<dbReference type="Pfam" id="PF14602">
    <property type="entry name" value="Hexapep_2"/>
    <property type="match status" value="1"/>
</dbReference>
<gene>
    <name evidence="7 9" type="primary">lpxD</name>
    <name evidence="9" type="ORF">ROA7023_00224</name>
</gene>
<dbReference type="NCBIfam" id="NF002060">
    <property type="entry name" value="PRK00892.1"/>
    <property type="match status" value="1"/>
</dbReference>
<evidence type="ECO:0000256" key="3">
    <source>
        <dbReference type="ARBA" id="ARBA00022679"/>
    </source>
</evidence>
<comment type="function">
    <text evidence="7">Catalyzes the N-acylation of UDP-3-O-acylglucosamine using 3-hydroxyacyl-ACP as the acyl donor. Is involved in the biosynthesis of lipid A, a phosphorylated glycolipid that anchors the lipopolysaccharide to the outer membrane of the cell.</text>
</comment>
<feature type="domain" description="Mannose-1-phosphate guanyltransferase C-terminal" evidence="8">
    <location>
        <begin position="103"/>
        <end position="179"/>
    </location>
</feature>
<dbReference type="PROSITE" id="PS00101">
    <property type="entry name" value="HEXAPEP_TRANSFERASES"/>
    <property type="match status" value="1"/>
</dbReference>
<name>A0A1Y5RIN6_9RHOB</name>
<dbReference type="PANTHER" id="PTHR43378">
    <property type="entry name" value="UDP-3-O-ACYLGLUCOSAMINE N-ACYLTRANSFERASE"/>
    <property type="match status" value="1"/>
</dbReference>
<dbReference type="OrthoDB" id="9784739at2"/>
<feature type="active site" description="Proton acceptor" evidence="7">
    <location>
        <position position="261"/>
    </location>
</feature>
<evidence type="ECO:0000256" key="2">
    <source>
        <dbReference type="ARBA" id="ARBA00022556"/>
    </source>
</evidence>
<dbReference type="GO" id="GO:0016020">
    <property type="term" value="C:membrane"/>
    <property type="evidence" value="ECO:0007669"/>
    <property type="project" value="GOC"/>
</dbReference>
<dbReference type="CDD" id="cd03352">
    <property type="entry name" value="LbH_LpxD"/>
    <property type="match status" value="1"/>
</dbReference>
<dbReference type="RefSeq" id="WP_085877151.1">
    <property type="nucleotide sequence ID" value="NZ_FWFZ01000001.1"/>
</dbReference>
<dbReference type="InterPro" id="IPR011004">
    <property type="entry name" value="Trimer_LpxA-like_sf"/>
</dbReference>
<dbReference type="Gene3D" id="2.160.10.10">
    <property type="entry name" value="Hexapeptide repeat proteins"/>
    <property type="match status" value="1"/>
</dbReference>
<evidence type="ECO:0000256" key="6">
    <source>
        <dbReference type="ARBA" id="ARBA00023315"/>
    </source>
</evidence>
<dbReference type="EC" id="2.3.1.191" evidence="7"/>
<dbReference type="InterPro" id="IPR018357">
    <property type="entry name" value="Hexapep_transf_CS"/>
</dbReference>
<accession>A0A1Y5RIN6</accession>
<dbReference type="Pfam" id="PF25087">
    <property type="entry name" value="GMPPB_C"/>
    <property type="match status" value="1"/>
</dbReference>
<comment type="catalytic activity">
    <reaction evidence="7">
        <text>a UDP-3-O-[(3R)-3-hydroxyacyl]-alpha-D-glucosamine + a (3R)-hydroxyacyl-[ACP] = a UDP-2-N,3-O-bis[(3R)-3-hydroxyacyl]-alpha-D-glucosamine + holo-[ACP] + H(+)</text>
        <dbReference type="Rhea" id="RHEA:53836"/>
        <dbReference type="Rhea" id="RHEA-COMP:9685"/>
        <dbReference type="Rhea" id="RHEA-COMP:9945"/>
        <dbReference type="ChEBI" id="CHEBI:15378"/>
        <dbReference type="ChEBI" id="CHEBI:64479"/>
        <dbReference type="ChEBI" id="CHEBI:78827"/>
        <dbReference type="ChEBI" id="CHEBI:137740"/>
        <dbReference type="ChEBI" id="CHEBI:137748"/>
        <dbReference type="EC" id="2.3.1.191"/>
    </reaction>
</comment>
<reference evidence="9 10" key="1">
    <citation type="submission" date="2017-03" db="EMBL/GenBank/DDBJ databases">
        <authorList>
            <person name="Afonso C.L."/>
            <person name="Miller P.J."/>
            <person name="Scott M.A."/>
            <person name="Spackman E."/>
            <person name="Goraichik I."/>
            <person name="Dimitrov K.M."/>
            <person name="Suarez D.L."/>
            <person name="Swayne D.E."/>
        </authorList>
    </citation>
    <scope>NUCLEOTIDE SEQUENCE [LARGE SCALE GENOMIC DNA]</scope>
    <source>
        <strain evidence="9 10">CECT 7023</strain>
    </source>
</reference>
<keyword evidence="4 7" id="KW-0677">Repeat</keyword>
<dbReference type="Pfam" id="PF00132">
    <property type="entry name" value="Hexapep"/>
    <property type="match status" value="1"/>
</dbReference>
<evidence type="ECO:0000256" key="4">
    <source>
        <dbReference type="ARBA" id="ARBA00022737"/>
    </source>
</evidence>
<dbReference type="Proteomes" id="UP000193900">
    <property type="component" value="Unassembled WGS sequence"/>
</dbReference>
<dbReference type="Gene3D" id="3.40.1390.10">
    <property type="entry name" value="MurE/MurF, N-terminal domain"/>
    <property type="match status" value="1"/>
</dbReference>
<evidence type="ECO:0000256" key="7">
    <source>
        <dbReference type="HAMAP-Rule" id="MF_00523"/>
    </source>
</evidence>
<keyword evidence="5 7" id="KW-0443">Lipid metabolism</keyword>
<dbReference type="GO" id="GO:0009245">
    <property type="term" value="P:lipid A biosynthetic process"/>
    <property type="evidence" value="ECO:0007669"/>
    <property type="project" value="UniProtKB-UniRule"/>
</dbReference>
<evidence type="ECO:0000259" key="8">
    <source>
        <dbReference type="Pfam" id="PF25087"/>
    </source>
</evidence>
<dbReference type="EMBL" id="FWFZ01000001">
    <property type="protein sequence ID" value="SLN15758.1"/>
    <property type="molecule type" value="Genomic_DNA"/>
</dbReference>
<proteinExistence type="inferred from homology"/>
<evidence type="ECO:0000313" key="9">
    <source>
        <dbReference type="EMBL" id="SLN15758.1"/>
    </source>
</evidence>
<keyword evidence="3 7" id="KW-0808">Transferase</keyword>
<keyword evidence="10" id="KW-1185">Reference proteome</keyword>
<protein>
    <recommendedName>
        <fullName evidence="7">UDP-3-O-acylglucosamine N-acyltransferase</fullName>
        <ecNumber evidence="7">2.3.1.191</ecNumber>
    </recommendedName>
</protein>
<dbReference type="SUPFAM" id="SSF51161">
    <property type="entry name" value="Trimeric LpxA-like enzymes"/>
    <property type="match status" value="1"/>
</dbReference>
<dbReference type="InterPro" id="IPR007691">
    <property type="entry name" value="LpxD"/>
</dbReference>
<evidence type="ECO:0000256" key="1">
    <source>
        <dbReference type="ARBA" id="ARBA00022516"/>
    </source>
</evidence>
<comment type="similarity">
    <text evidence="7">Belongs to the transferase hexapeptide repeat family. LpxD subfamily.</text>
</comment>
<evidence type="ECO:0000313" key="10">
    <source>
        <dbReference type="Proteomes" id="UP000193900"/>
    </source>
</evidence>
<dbReference type="InterPro" id="IPR056729">
    <property type="entry name" value="GMPPB_C"/>
</dbReference>
<keyword evidence="6 7" id="KW-0012">Acyltransferase</keyword>
<comment type="subunit">
    <text evidence="7">Homotrimer.</text>
</comment>
<keyword evidence="2 7" id="KW-0441">Lipid A biosynthesis</keyword>
<sequence length="365" mass="37284">MAHTIAEIATALGAQALGDVSLRVSGAAEPQAAGPEQLALAMTPSYGDALKLGRARAAVIWPEADWQAMGLEAAIMAPLARLAMARLTQMLDDRGRMAPGVHPSAVVDPTARIAPDAAIGPLCVIGAGARIGAGTQLASQVTVAAGAEIGAACLILAGVRIGLRVRIGERVILQPNVTIGGDGFSFVTAAESNVERARASLGEARLSPPEDATWHRIHSLGGVEIGDDVEIGANSTVDAGTIRPTRVGRGTKVDNLVQVGHNVRIGEDCLLCAQSGVAGSTIVGNRVVLGGQAGFADNIRIGDDVVIGASSAVLSNVPAGRIMMGAPATSMAAHLASYKALRRLPRLMRDIMASKKPVPKPGLSD</sequence>
<keyword evidence="1 7" id="KW-0444">Lipid biosynthesis</keyword>
<comment type="pathway">
    <text evidence="7">Bacterial outer membrane biogenesis; LPS lipid A biosynthesis.</text>
</comment>
<organism evidence="9 10">
    <name type="scientific">Roseisalinus antarcticus</name>
    <dbReference type="NCBI Taxonomy" id="254357"/>
    <lineage>
        <taxon>Bacteria</taxon>
        <taxon>Pseudomonadati</taxon>
        <taxon>Pseudomonadota</taxon>
        <taxon>Alphaproteobacteria</taxon>
        <taxon>Rhodobacterales</taxon>
        <taxon>Roseobacteraceae</taxon>
        <taxon>Roseisalinus</taxon>
    </lineage>
</organism>
<dbReference type="InterPro" id="IPR001451">
    <property type="entry name" value="Hexapep"/>
</dbReference>
<dbReference type="PANTHER" id="PTHR43378:SF2">
    <property type="entry name" value="UDP-3-O-ACYLGLUCOSAMINE N-ACYLTRANSFERASE 1, MITOCHONDRIAL-RELATED"/>
    <property type="match status" value="1"/>
</dbReference>
<evidence type="ECO:0000256" key="5">
    <source>
        <dbReference type="ARBA" id="ARBA00023098"/>
    </source>
</evidence>
<dbReference type="AlphaFoldDB" id="A0A1Y5RIN6"/>